<dbReference type="RefSeq" id="WP_163345745.1">
    <property type="nucleotide sequence ID" value="NZ_CP048409.1"/>
</dbReference>
<name>A0A6C0RBJ5_9BACT</name>
<reference evidence="3 4" key="1">
    <citation type="submission" date="2020-02" db="EMBL/GenBank/DDBJ databases">
        <title>Genome sequencing for Draconibacterium sp. strain M1.</title>
        <authorList>
            <person name="Park S.-J."/>
        </authorList>
    </citation>
    <scope>NUCLEOTIDE SEQUENCE [LARGE SCALE GENOMIC DNA]</scope>
    <source>
        <strain evidence="3 4">M1</strain>
    </source>
</reference>
<dbReference type="InterPro" id="IPR036280">
    <property type="entry name" value="Multihaem_cyt_sf"/>
</dbReference>
<gene>
    <name evidence="3" type="ORF">G0Q07_08830</name>
</gene>
<dbReference type="InterPro" id="IPR023155">
    <property type="entry name" value="Cyt_c-552/4"/>
</dbReference>
<feature type="domain" description="Cytochrome c-552/4" evidence="2">
    <location>
        <begin position="32"/>
        <end position="102"/>
    </location>
</feature>
<proteinExistence type="predicted"/>
<sequence length="168" mass="18217">MNFKKLTFILGLAIIFSTAATAQNFRYIGAAKCKMCHNKPDKGEQYKTWEAGPHAKAMDCLTGDEKNDPTCLKCHSTAGSVEKSSLAGLKVDEGVSCESCHGPGSHYKSAAIMKNRKLALSKGMTDPTEETCKACHLGDKPDGHPAAKKPWNFDEFVKVIAHDDPTTN</sequence>
<protein>
    <recommendedName>
        <fullName evidence="2">Cytochrome c-552/4 domain-containing protein</fullName>
    </recommendedName>
</protein>
<dbReference type="SUPFAM" id="SSF48695">
    <property type="entry name" value="Multiheme cytochromes"/>
    <property type="match status" value="1"/>
</dbReference>
<dbReference type="EMBL" id="CP048409">
    <property type="protein sequence ID" value="QIA07824.1"/>
    <property type="molecule type" value="Genomic_DNA"/>
</dbReference>
<dbReference type="AlphaFoldDB" id="A0A6C0RBJ5"/>
<feature type="signal peptide" evidence="1">
    <location>
        <begin position="1"/>
        <end position="22"/>
    </location>
</feature>
<dbReference type="Proteomes" id="UP000474630">
    <property type="component" value="Chromosome"/>
</dbReference>
<keyword evidence="4" id="KW-1185">Reference proteome</keyword>
<evidence type="ECO:0000313" key="3">
    <source>
        <dbReference type="EMBL" id="QIA07824.1"/>
    </source>
</evidence>
<evidence type="ECO:0000259" key="2">
    <source>
        <dbReference type="Pfam" id="PF13435"/>
    </source>
</evidence>
<dbReference type="Gene3D" id="1.10.1130.10">
    <property type="entry name" value="Flavocytochrome C3, Chain A"/>
    <property type="match status" value="1"/>
</dbReference>
<evidence type="ECO:0000313" key="4">
    <source>
        <dbReference type="Proteomes" id="UP000474630"/>
    </source>
</evidence>
<dbReference type="Pfam" id="PF13435">
    <property type="entry name" value="Cytochrome_C554"/>
    <property type="match status" value="1"/>
</dbReference>
<feature type="chain" id="PRO_5025536829" description="Cytochrome c-552/4 domain-containing protein" evidence="1">
    <location>
        <begin position="23"/>
        <end position="168"/>
    </location>
</feature>
<keyword evidence="1" id="KW-0732">Signal</keyword>
<accession>A0A6C0RBJ5</accession>
<organism evidence="3 4">
    <name type="scientific">Draconibacterium halophilum</name>
    <dbReference type="NCBI Taxonomy" id="2706887"/>
    <lineage>
        <taxon>Bacteria</taxon>
        <taxon>Pseudomonadati</taxon>
        <taxon>Bacteroidota</taxon>
        <taxon>Bacteroidia</taxon>
        <taxon>Marinilabiliales</taxon>
        <taxon>Prolixibacteraceae</taxon>
        <taxon>Draconibacterium</taxon>
    </lineage>
</organism>
<evidence type="ECO:0000256" key="1">
    <source>
        <dbReference type="SAM" id="SignalP"/>
    </source>
</evidence>
<dbReference type="KEGG" id="drc:G0Q07_08830"/>